<proteinExistence type="predicted"/>
<keyword evidence="1" id="KW-0732">Signal</keyword>
<sequence>MKTFIPCLLILSLWNAVQAQQLSTGNYTSPDGRYTVIVEHIGQTVKITEPNKVNLYKSKGGTTYYHTEPKYASYYIRVAGNNKYYTGKTGGQEYLFSYTGGNTNEKEVLPSGADNCPLYDKYAAMIKKDPDNTQGWAFCAAAALAYCTYNVDERKDMLTPIIQALKSILENPEKCPCEDVIPPAVWKSVKVE</sequence>
<dbReference type="EMBL" id="SAYW01000006">
    <property type="protein sequence ID" value="RWU05030.1"/>
    <property type="molecule type" value="Genomic_DNA"/>
</dbReference>
<comment type="caution">
    <text evidence="2">The sequence shown here is derived from an EMBL/GenBank/DDBJ whole genome shotgun (WGS) entry which is preliminary data.</text>
</comment>
<evidence type="ECO:0000256" key="1">
    <source>
        <dbReference type="SAM" id="SignalP"/>
    </source>
</evidence>
<feature type="signal peptide" evidence="1">
    <location>
        <begin position="1"/>
        <end position="19"/>
    </location>
</feature>
<reference evidence="2 3" key="1">
    <citation type="submission" date="2018-06" db="EMBL/GenBank/DDBJ databases">
        <title>Pedobacter endophyticus sp. nov., an endophytic bacterium isolated from a leaf of Triticum aestivum.</title>
        <authorList>
            <person name="Zhang L."/>
        </authorList>
    </citation>
    <scope>NUCLEOTIDE SEQUENCE [LARGE SCALE GENOMIC DNA]</scope>
    <source>
        <strain evidence="2 3">CM134L-2</strain>
    </source>
</reference>
<accession>A0A443YMQ9</accession>
<feature type="chain" id="PRO_5019038895" description="HEAT repeat domain-containing protein" evidence="1">
    <location>
        <begin position="20"/>
        <end position="192"/>
    </location>
</feature>
<dbReference type="AlphaFoldDB" id="A0A443YMQ9"/>
<dbReference type="Proteomes" id="UP000284120">
    <property type="component" value="Unassembled WGS sequence"/>
</dbReference>
<organism evidence="2 3">
    <name type="scientific">Pedobacter chitinilyticus</name>
    <dbReference type="NCBI Taxonomy" id="2233776"/>
    <lineage>
        <taxon>Bacteria</taxon>
        <taxon>Pseudomonadati</taxon>
        <taxon>Bacteroidota</taxon>
        <taxon>Sphingobacteriia</taxon>
        <taxon>Sphingobacteriales</taxon>
        <taxon>Sphingobacteriaceae</taxon>
        <taxon>Pedobacter</taxon>
    </lineage>
</organism>
<evidence type="ECO:0000313" key="3">
    <source>
        <dbReference type="Proteomes" id="UP000284120"/>
    </source>
</evidence>
<name>A0A443YMQ9_9SPHI</name>
<evidence type="ECO:0008006" key="4">
    <source>
        <dbReference type="Google" id="ProtNLM"/>
    </source>
</evidence>
<dbReference type="RefSeq" id="WP_113648777.1">
    <property type="nucleotide sequence ID" value="NZ_QMHN01000006.1"/>
</dbReference>
<gene>
    <name evidence="2" type="ORF">DPV69_17870</name>
</gene>
<protein>
    <recommendedName>
        <fullName evidence="4">HEAT repeat domain-containing protein</fullName>
    </recommendedName>
</protein>
<evidence type="ECO:0000313" key="2">
    <source>
        <dbReference type="EMBL" id="RWU05030.1"/>
    </source>
</evidence>
<dbReference type="OrthoDB" id="761077at2"/>
<keyword evidence="3" id="KW-1185">Reference proteome</keyword>